<name>A0AA86PDV9_9EUKA</name>
<sequence length="191" mass="21332">MSKDTCCKAFCVKIPYTLLIGAIFVVALLVSFDVYLQSRMFQSNQFNGVTTAHTCANQDAYIKSSMFNLLVGYGYYNPATECFSEQGTGQESFHNYYDGIQTTVFVNTTVNGSYVLKEKVIKCVSNEFINGDSNSIMYYLTASCAWGGLILGILILLCIWTCCVDWCRCCCCRCLCCQKKEGIVSDSHVYV</sequence>
<keyword evidence="1" id="KW-0472">Membrane</keyword>
<reference evidence="3 4" key="2">
    <citation type="submission" date="2024-07" db="EMBL/GenBank/DDBJ databases">
        <authorList>
            <person name="Akdeniz Z."/>
        </authorList>
    </citation>
    <scope>NUCLEOTIDE SEQUENCE [LARGE SCALE GENOMIC DNA]</scope>
</reference>
<comment type="caution">
    <text evidence="2">The sequence shown here is derived from an EMBL/GenBank/DDBJ whole genome shotgun (WGS) entry which is preliminary data.</text>
</comment>
<evidence type="ECO:0000256" key="1">
    <source>
        <dbReference type="SAM" id="Phobius"/>
    </source>
</evidence>
<evidence type="ECO:0000313" key="4">
    <source>
        <dbReference type="Proteomes" id="UP001642409"/>
    </source>
</evidence>
<feature type="transmembrane region" description="Helical" evidence="1">
    <location>
        <begin position="136"/>
        <end position="160"/>
    </location>
</feature>
<evidence type="ECO:0000313" key="3">
    <source>
        <dbReference type="EMBL" id="CAL6046792.1"/>
    </source>
</evidence>
<organism evidence="2">
    <name type="scientific">Hexamita inflata</name>
    <dbReference type="NCBI Taxonomy" id="28002"/>
    <lineage>
        <taxon>Eukaryota</taxon>
        <taxon>Metamonada</taxon>
        <taxon>Diplomonadida</taxon>
        <taxon>Hexamitidae</taxon>
        <taxon>Hexamitinae</taxon>
        <taxon>Hexamita</taxon>
    </lineage>
</organism>
<dbReference type="EMBL" id="CAXDID020000169">
    <property type="protein sequence ID" value="CAL6046792.1"/>
    <property type="molecule type" value="Genomic_DNA"/>
</dbReference>
<dbReference type="EMBL" id="CATOUU010000554">
    <property type="protein sequence ID" value="CAI9933947.1"/>
    <property type="molecule type" value="Genomic_DNA"/>
</dbReference>
<keyword evidence="1" id="KW-1133">Transmembrane helix</keyword>
<reference evidence="2" key="1">
    <citation type="submission" date="2023-06" db="EMBL/GenBank/DDBJ databases">
        <authorList>
            <person name="Kurt Z."/>
        </authorList>
    </citation>
    <scope>NUCLEOTIDE SEQUENCE</scope>
</reference>
<evidence type="ECO:0000313" key="2">
    <source>
        <dbReference type="EMBL" id="CAI9933947.1"/>
    </source>
</evidence>
<feature type="transmembrane region" description="Helical" evidence="1">
    <location>
        <begin position="14"/>
        <end position="36"/>
    </location>
</feature>
<proteinExistence type="predicted"/>
<accession>A0AA86PDV9</accession>
<keyword evidence="1" id="KW-0812">Transmembrane</keyword>
<dbReference type="AlphaFoldDB" id="A0AA86PDV9"/>
<gene>
    <name evidence="2" type="ORF">HINF_LOCUS21592</name>
    <name evidence="3" type="ORF">HINF_LOCUS41896</name>
</gene>
<protein>
    <submittedName>
        <fullName evidence="3">Hypothetical_protein</fullName>
    </submittedName>
</protein>
<dbReference type="Proteomes" id="UP001642409">
    <property type="component" value="Unassembled WGS sequence"/>
</dbReference>
<keyword evidence="4" id="KW-1185">Reference proteome</keyword>